<dbReference type="Pfam" id="PF06182">
    <property type="entry name" value="ABC2_membrane_6"/>
    <property type="match status" value="1"/>
</dbReference>
<feature type="transmembrane region" description="Helical" evidence="1">
    <location>
        <begin position="93"/>
        <end position="111"/>
    </location>
</feature>
<keyword evidence="3" id="KW-1185">Reference proteome</keyword>
<feature type="transmembrane region" description="Helical" evidence="1">
    <location>
        <begin position="227"/>
        <end position="246"/>
    </location>
</feature>
<organism evidence="2 3">
    <name type="scientific">Spirobacillus cienkowskii</name>
    <dbReference type="NCBI Taxonomy" id="495820"/>
    <lineage>
        <taxon>Bacteria</taxon>
        <taxon>Pseudomonadati</taxon>
        <taxon>Bdellovibrionota</taxon>
        <taxon>Oligoflexia</taxon>
        <taxon>Silvanigrellales</taxon>
        <taxon>Spirobacillus</taxon>
    </lineage>
</organism>
<gene>
    <name evidence="2" type="ORF">DCC88_10320</name>
</gene>
<proteinExistence type="predicted"/>
<keyword evidence="1" id="KW-0812">Transmembrane</keyword>
<dbReference type="RefSeq" id="WP_338635414.1">
    <property type="nucleotide sequence ID" value="NZ_CP146516.1"/>
</dbReference>
<dbReference type="EMBL" id="QOVW01000087">
    <property type="protein sequence ID" value="RDB35393.1"/>
    <property type="molecule type" value="Genomic_DNA"/>
</dbReference>
<dbReference type="AlphaFoldDB" id="A0A369KUG2"/>
<evidence type="ECO:0000256" key="1">
    <source>
        <dbReference type="SAM" id="Phobius"/>
    </source>
</evidence>
<dbReference type="Proteomes" id="UP000253934">
    <property type="component" value="Unassembled WGS sequence"/>
</dbReference>
<dbReference type="InterPro" id="IPR010390">
    <property type="entry name" value="ABC-2_transporter-like"/>
</dbReference>
<feature type="transmembrane region" description="Helical" evidence="1">
    <location>
        <begin position="144"/>
        <end position="168"/>
    </location>
</feature>
<evidence type="ECO:0000313" key="2">
    <source>
        <dbReference type="EMBL" id="RDB35393.1"/>
    </source>
</evidence>
<feature type="transmembrane region" description="Helical" evidence="1">
    <location>
        <begin position="117"/>
        <end position="132"/>
    </location>
</feature>
<reference evidence="2" key="1">
    <citation type="submission" date="2018-04" db="EMBL/GenBank/DDBJ databases">
        <title>Draft genome sequence of the Candidatus Spirobacillus cienkowskii, a pathogen of freshwater Daphnia species, reconstructed from hemolymph metagenomic reads.</title>
        <authorList>
            <person name="Bresciani L."/>
            <person name="Lemos L.N."/>
            <person name="Wale N."/>
            <person name="Lin J.Y."/>
            <person name="Fernandes G.R."/>
            <person name="Duffy M.A."/>
            <person name="Rodrigues J.M."/>
        </authorList>
    </citation>
    <scope>NUCLEOTIDE SEQUENCE [LARGE SCALE GENOMIC DNA]</scope>
    <source>
        <strain evidence="2">Binning01</strain>
    </source>
</reference>
<feature type="transmembrane region" description="Helical" evidence="1">
    <location>
        <begin position="24"/>
        <end position="48"/>
    </location>
</feature>
<sequence length="258" mass="30609">MSLKIIKQTIICNFKKEFTYKIDFFCDIACNILFYSFQLIIFSTVFSYVNKVEEWSYQSFYLGFLFYIFIYFSIEAFTSSISNFFELLFEGKIAPLLCAPVSLLYLIFFRFFSPNKIIVSSLFFMYLLYYLFSNNIINIFNELFLLFLVLFVIILINLIYIFILNFLVLLSERQIPVEYIHGELFGLSLIPPTIYSSKIFYSLLAGFPIILSSSIPVFIFEHKKFYYLYYLFPIAIIFVLLTIIMLKKIKHYYGVFGG</sequence>
<evidence type="ECO:0000313" key="3">
    <source>
        <dbReference type="Proteomes" id="UP000253934"/>
    </source>
</evidence>
<comment type="caution">
    <text evidence="2">The sequence shown here is derived from an EMBL/GenBank/DDBJ whole genome shotgun (WGS) entry which is preliminary data.</text>
</comment>
<feature type="transmembrane region" description="Helical" evidence="1">
    <location>
        <begin position="60"/>
        <end position="81"/>
    </location>
</feature>
<name>A0A369KUG2_9BACT</name>
<protein>
    <submittedName>
        <fullName evidence="2">Uncharacterized protein</fullName>
    </submittedName>
</protein>
<keyword evidence="1" id="KW-1133">Transmembrane helix</keyword>
<accession>A0A369KUG2</accession>
<feature type="transmembrane region" description="Helical" evidence="1">
    <location>
        <begin position="199"/>
        <end position="220"/>
    </location>
</feature>
<keyword evidence="1" id="KW-0472">Membrane</keyword>